<sequence length="330" mass="35248">MATSLPTDMKYFDPLIQTGYTEKITQMIDGFNGQSAGTIVFRSNRKPGDYDYSAFFKNAGGLVSRQDQTSVSDATSIKLTQDQIISVKLNRKIGPVDWSRAAILKPGLDMDAIKVAAGEQAAADALADMLNSSLLAGVAALNNQAAVKYTVPTNGTLNTSSMVSGLSKFGDQANRIQAFVMHSKVFFDLFQYQVTPANNGDLIANTTIVNGGPVTLNRPILVTDSASLVQTGGTGTGAYTNYMTLGLTADGLIVDETEEEYMTFQEITGKEQILMRMQGEFGYNLGVKGFKWDVANGGKNPNAAALGTGSNWDAAFTSSKDFAGCIIQSR</sequence>
<evidence type="ECO:0000313" key="2">
    <source>
        <dbReference type="Proteomes" id="UP000009286"/>
    </source>
</evidence>
<keyword evidence="2" id="KW-1185">Reference proteome</keyword>
<organism evidence="1 2">
    <name type="scientific">Micavibrio aeruginosavorus (strain ARL-13)</name>
    <dbReference type="NCBI Taxonomy" id="856793"/>
    <lineage>
        <taxon>Bacteria</taxon>
        <taxon>Pseudomonadati</taxon>
        <taxon>Bdellovibrionota</taxon>
        <taxon>Bdellovibrionia</taxon>
        <taxon>Bdellovibrionales</taxon>
        <taxon>Pseudobdellovibrionaceae</taxon>
        <taxon>Micavibrio</taxon>
    </lineage>
</organism>
<dbReference type="STRING" id="856793.MICA_559"/>
<dbReference type="eggNOG" id="COG5492">
    <property type="taxonomic scope" value="Bacteria"/>
</dbReference>
<dbReference type="Pfam" id="PF20036">
    <property type="entry name" value="Gp13-like"/>
    <property type="match status" value="1"/>
</dbReference>
<evidence type="ECO:0008006" key="3">
    <source>
        <dbReference type="Google" id="ProtNLM"/>
    </source>
</evidence>
<proteinExistence type="predicted"/>
<dbReference type="EMBL" id="CP002382">
    <property type="protein sequence ID" value="AEP08896.1"/>
    <property type="molecule type" value="Genomic_DNA"/>
</dbReference>
<dbReference type="RefSeq" id="WP_014102119.1">
    <property type="nucleotide sequence ID" value="NC_016026.1"/>
</dbReference>
<accession>G2KMW4</accession>
<dbReference type="HOGENOM" id="CLU_063688_0_0_5"/>
<dbReference type="KEGG" id="mai:MICA_559"/>
<evidence type="ECO:0000313" key="1">
    <source>
        <dbReference type="EMBL" id="AEP08896.1"/>
    </source>
</evidence>
<reference evidence="1 2" key="1">
    <citation type="journal article" date="2011" name="BMC Genomics">
        <title>Genomic insights into an obligate epibiotic bacterial predator: Micavibrio aeruginosavorus ARL-13.</title>
        <authorList>
            <person name="Wang Z."/>
            <person name="Kadouri D."/>
            <person name="Wu M."/>
        </authorList>
    </citation>
    <scope>NUCLEOTIDE SEQUENCE [LARGE SCALE GENOMIC DNA]</scope>
    <source>
        <strain evidence="1 2">ARL-13</strain>
    </source>
</reference>
<dbReference type="Proteomes" id="UP000009286">
    <property type="component" value="Chromosome"/>
</dbReference>
<name>G2KMW4_MICAA</name>
<dbReference type="AlphaFoldDB" id="G2KMW4"/>
<gene>
    <name evidence="1" type="ordered locus">MICA_559</name>
</gene>
<dbReference type="InterPro" id="IPR045404">
    <property type="entry name" value="Gp13-like"/>
</dbReference>
<protein>
    <recommendedName>
        <fullName evidence="3">Major capsid protein</fullName>
    </recommendedName>
</protein>
<dbReference type="OrthoDB" id="8421149at2"/>